<accession>A0AAF3FNK6</accession>
<evidence type="ECO:0000256" key="1">
    <source>
        <dbReference type="SAM" id="SignalP"/>
    </source>
</evidence>
<protein>
    <submittedName>
        <fullName evidence="3">Saposin B-type domain-containing protein</fullName>
    </submittedName>
</protein>
<name>A0AAF3FNK6_9BILA</name>
<sequence length="142" mass="16180">MLRLTAVISSVFFLALVFAVPNRRVKRDNCGAITEPAGKWFLKSGQNAASVFCELCLDLIEIAKMYEECGEETARRQLDTNCIKKFGNGTLPTKLCESYVDEIMYDLINDTENINTGRTCDRVLHVDDCHYSINGKYEYKLY</sequence>
<feature type="chain" id="PRO_5041998134" evidence="1">
    <location>
        <begin position="20"/>
        <end position="142"/>
    </location>
</feature>
<dbReference type="AlphaFoldDB" id="A0AAF3FNK6"/>
<dbReference type="Proteomes" id="UP000887575">
    <property type="component" value="Unassembled WGS sequence"/>
</dbReference>
<dbReference type="WBParaSite" id="MBELARI_LOCUS7671">
    <property type="protein sequence ID" value="MBELARI_LOCUS7671"/>
    <property type="gene ID" value="MBELARI_LOCUS7671"/>
</dbReference>
<organism evidence="2 3">
    <name type="scientific">Mesorhabditis belari</name>
    <dbReference type="NCBI Taxonomy" id="2138241"/>
    <lineage>
        <taxon>Eukaryota</taxon>
        <taxon>Metazoa</taxon>
        <taxon>Ecdysozoa</taxon>
        <taxon>Nematoda</taxon>
        <taxon>Chromadorea</taxon>
        <taxon>Rhabditida</taxon>
        <taxon>Rhabditina</taxon>
        <taxon>Rhabditomorpha</taxon>
        <taxon>Rhabditoidea</taxon>
        <taxon>Rhabditidae</taxon>
        <taxon>Mesorhabditinae</taxon>
        <taxon>Mesorhabditis</taxon>
    </lineage>
</organism>
<reference evidence="3" key="1">
    <citation type="submission" date="2024-02" db="UniProtKB">
        <authorList>
            <consortium name="WormBaseParasite"/>
        </authorList>
    </citation>
    <scope>IDENTIFICATION</scope>
</reference>
<keyword evidence="2" id="KW-1185">Reference proteome</keyword>
<feature type="signal peptide" evidence="1">
    <location>
        <begin position="1"/>
        <end position="19"/>
    </location>
</feature>
<keyword evidence="1" id="KW-0732">Signal</keyword>
<proteinExistence type="predicted"/>
<evidence type="ECO:0000313" key="3">
    <source>
        <dbReference type="WBParaSite" id="MBELARI_LOCUS7671"/>
    </source>
</evidence>
<evidence type="ECO:0000313" key="2">
    <source>
        <dbReference type="Proteomes" id="UP000887575"/>
    </source>
</evidence>